<reference evidence="2" key="1">
    <citation type="submission" date="2020-10" db="EMBL/GenBank/DDBJ databases">
        <title>Taxonomic study of unclassified bacteria belonging to the class Ktedonobacteria.</title>
        <authorList>
            <person name="Yabe S."/>
            <person name="Wang C.M."/>
            <person name="Zheng Y."/>
            <person name="Sakai Y."/>
            <person name="Cavaletti L."/>
            <person name="Monciardini P."/>
            <person name="Donadio S."/>
        </authorList>
    </citation>
    <scope>NUCLEOTIDE SEQUENCE</scope>
    <source>
        <strain evidence="2">ID150040</strain>
    </source>
</reference>
<name>A0A8J3IT68_9CHLR</name>
<dbReference type="EMBL" id="BNJK01000001">
    <property type="protein sequence ID" value="GHO95761.1"/>
    <property type="molecule type" value="Genomic_DNA"/>
</dbReference>
<dbReference type="AlphaFoldDB" id="A0A8J3IT68"/>
<accession>A0A8J3IT68</accession>
<protein>
    <submittedName>
        <fullName evidence="2">Uncharacterized protein</fullName>
    </submittedName>
</protein>
<keyword evidence="3" id="KW-1185">Reference proteome</keyword>
<evidence type="ECO:0000313" key="3">
    <source>
        <dbReference type="Proteomes" id="UP000597444"/>
    </source>
</evidence>
<evidence type="ECO:0000313" key="2">
    <source>
        <dbReference type="EMBL" id="GHO95761.1"/>
    </source>
</evidence>
<sequence>MEFAVSKKKKSLDYTTGTYFIHPDIIEEMRQKQRQKRQLVTEQGKEQQSTDPGKQATPIVLELPDTTLTQTTQN</sequence>
<proteinExistence type="predicted"/>
<feature type="region of interest" description="Disordered" evidence="1">
    <location>
        <begin position="31"/>
        <end position="74"/>
    </location>
</feature>
<dbReference type="Proteomes" id="UP000597444">
    <property type="component" value="Unassembled WGS sequence"/>
</dbReference>
<evidence type="ECO:0000256" key="1">
    <source>
        <dbReference type="SAM" id="MobiDB-lite"/>
    </source>
</evidence>
<organism evidence="2 3">
    <name type="scientific">Reticulibacter mediterranei</name>
    <dbReference type="NCBI Taxonomy" id="2778369"/>
    <lineage>
        <taxon>Bacteria</taxon>
        <taxon>Bacillati</taxon>
        <taxon>Chloroflexota</taxon>
        <taxon>Ktedonobacteria</taxon>
        <taxon>Ktedonobacterales</taxon>
        <taxon>Reticulibacteraceae</taxon>
        <taxon>Reticulibacter</taxon>
    </lineage>
</organism>
<gene>
    <name evidence="2" type="ORF">KSF_058090</name>
</gene>
<comment type="caution">
    <text evidence="2">The sequence shown here is derived from an EMBL/GenBank/DDBJ whole genome shotgun (WGS) entry which is preliminary data.</text>
</comment>